<dbReference type="Pfam" id="PF26419">
    <property type="entry name" value="DUF8114"/>
    <property type="match status" value="1"/>
</dbReference>
<gene>
    <name evidence="2" type="ORF">SAMN04487949_1417</name>
</gene>
<dbReference type="Proteomes" id="UP000199451">
    <property type="component" value="Unassembled WGS sequence"/>
</dbReference>
<dbReference type="OrthoDB" id="341007at2157"/>
<dbReference type="InterPro" id="IPR058427">
    <property type="entry name" value="DUF8114"/>
</dbReference>
<dbReference type="EMBL" id="FNHL01000002">
    <property type="protein sequence ID" value="SDM36443.1"/>
    <property type="molecule type" value="Genomic_DNA"/>
</dbReference>
<evidence type="ECO:0000313" key="2">
    <source>
        <dbReference type="EMBL" id="SDM36443.1"/>
    </source>
</evidence>
<dbReference type="RefSeq" id="WP_089695753.1">
    <property type="nucleotide sequence ID" value="NZ_FNHL01000002.1"/>
</dbReference>
<feature type="region of interest" description="Disordered" evidence="1">
    <location>
        <begin position="164"/>
        <end position="192"/>
    </location>
</feature>
<evidence type="ECO:0000313" key="3">
    <source>
        <dbReference type="Proteomes" id="UP000199451"/>
    </source>
</evidence>
<sequence>MAKVSVGLRGWRFDEADIFDEAGEFKPLDDIPEDQRKRLIRLSYLVEEPCDACYLVHGEADKKRCNQATIVYGEPGDELLLCDRHEPHFLYWFREEGGDELAGEEEFRDEFHLWFADGGRAPEDYVGMEYVETDPDELPTPPDANELHQRLNENFEGRRIEIIPKEEREAMRQESQAVDTDDLDLDTEYPTK</sequence>
<proteinExistence type="predicted"/>
<protein>
    <submittedName>
        <fullName evidence="2">Uncharacterized protein</fullName>
    </submittedName>
</protein>
<dbReference type="STRING" id="660521.SAMN04487949_1417"/>
<dbReference type="AlphaFoldDB" id="A0A1G9SLQ8"/>
<name>A0A1G9SLQ8_9EURY</name>
<keyword evidence="3" id="KW-1185">Reference proteome</keyword>
<accession>A0A1G9SLQ8</accession>
<organism evidence="2 3">
    <name type="scientific">Halogranum gelatinilyticum</name>
    <dbReference type="NCBI Taxonomy" id="660521"/>
    <lineage>
        <taxon>Archaea</taxon>
        <taxon>Methanobacteriati</taxon>
        <taxon>Methanobacteriota</taxon>
        <taxon>Stenosarchaea group</taxon>
        <taxon>Halobacteria</taxon>
        <taxon>Halobacteriales</taxon>
        <taxon>Haloferacaceae</taxon>
    </lineage>
</organism>
<feature type="compositionally biased region" description="Acidic residues" evidence="1">
    <location>
        <begin position="179"/>
        <end position="192"/>
    </location>
</feature>
<evidence type="ECO:0000256" key="1">
    <source>
        <dbReference type="SAM" id="MobiDB-lite"/>
    </source>
</evidence>
<reference evidence="3" key="1">
    <citation type="submission" date="2016-10" db="EMBL/GenBank/DDBJ databases">
        <authorList>
            <person name="Varghese N."/>
            <person name="Submissions S."/>
        </authorList>
    </citation>
    <scope>NUCLEOTIDE SEQUENCE [LARGE SCALE GENOMIC DNA]</scope>
    <source>
        <strain evidence="3">CGMCC 1.10119</strain>
    </source>
</reference>